<feature type="domain" description="RING-type" evidence="6">
    <location>
        <begin position="299"/>
        <end position="337"/>
    </location>
</feature>
<dbReference type="GO" id="GO:0140082">
    <property type="term" value="F:SUMO-ubiquitin ligase activity"/>
    <property type="evidence" value="ECO:0007669"/>
    <property type="project" value="TreeGrafter"/>
</dbReference>
<keyword evidence="3" id="KW-0862">Zinc</keyword>
<feature type="compositionally biased region" description="Acidic residues" evidence="5">
    <location>
        <begin position="145"/>
        <end position="161"/>
    </location>
</feature>
<evidence type="ECO:0000313" key="7">
    <source>
        <dbReference type="EMBL" id="EME77942.1"/>
    </source>
</evidence>
<dbReference type="Pfam" id="PF13639">
    <property type="entry name" value="zf-RING_2"/>
    <property type="match status" value="1"/>
</dbReference>
<dbReference type="GO" id="GO:0033768">
    <property type="term" value="C:SUMO-targeted ubiquitin ligase complex"/>
    <property type="evidence" value="ECO:0007669"/>
    <property type="project" value="TreeGrafter"/>
</dbReference>
<evidence type="ECO:0000259" key="6">
    <source>
        <dbReference type="PROSITE" id="PS50089"/>
    </source>
</evidence>
<dbReference type="KEGG" id="pfj:MYCFIDRAFT_179399"/>
<keyword evidence="1" id="KW-0479">Metal-binding</keyword>
<evidence type="ECO:0000256" key="5">
    <source>
        <dbReference type="SAM" id="MobiDB-lite"/>
    </source>
</evidence>
<accession>M3AKE6</accession>
<feature type="compositionally biased region" description="Basic and acidic residues" evidence="5">
    <location>
        <begin position="162"/>
        <end position="171"/>
    </location>
</feature>
<protein>
    <recommendedName>
        <fullName evidence="6">RING-type domain-containing protein</fullName>
    </recommendedName>
</protein>
<dbReference type="PANTHER" id="PTHR47094">
    <property type="entry name" value="ELFLESS, ISOFORM B"/>
    <property type="match status" value="1"/>
</dbReference>
<gene>
    <name evidence="7" type="ORF">MYCFIDRAFT_179399</name>
</gene>
<evidence type="ECO:0000256" key="1">
    <source>
        <dbReference type="ARBA" id="ARBA00022723"/>
    </source>
</evidence>
<reference evidence="7 8" key="1">
    <citation type="journal article" date="2012" name="PLoS Pathog.">
        <title>Diverse lifestyles and strategies of plant pathogenesis encoded in the genomes of eighteen Dothideomycetes fungi.</title>
        <authorList>
            <person name="Ohm R.A."/>
            <person name="Feau N."/>
            <person name="Henrissat B."/>
            <person name="Schoch C.L."/>
            <person name="Horwitz B.A."/>
            <person name="Barry K.W."/>
            <person name="Condon B.J."/>
            <person name="Copeland A.C."/>
            <person name="Dhillon B."/>
            <person name="Glaser F."/>
            <person name="Hesse C.N."/>
            <person name="Kosti I."/>
            <person name="LaButti K."/>
            <person name="Lindquist E.A."/>
            <person name="Lucas S."/>
            <person name="Salamov A.A."/>
            <person name="Bradshaw R.E."/>
            <person name="Ciuffetti L."/>
            <person name="Hamelin R.C."/>
            <person name="Kema G.H.J."/>
            <person name="Lawrence C."/>
            <person name="Scott J.A."/>
            <person name="Spatafora J.W."/>
            <person name="Turgeon B.G."/>
            <person name="de Wit P.J.G.M."/>
            <person name="Zhong S."/>
            <person name="Goodwin S.B."/>
            <person name="Grigoriev I.V."/>
        </authorList>
    </citation>
    <scope>NUCLEOTIDE SEQUENCE [LARGE SCALE GENOMIC DNA]</scope>
    <source>
        <strain evidence="7 8">CIRAD86</strain>
    </source>
</reference>
<dbReference type="GO" id="GO:0008270">
    <property type="term" value="F:zinc ion binding"/>
    <property type="evidence" value="ECO:0007669"/>
    <property type="project" value="UniProtKB-KW"/>
</dbReference>
<proteinExistence type="predicted"/>
<dbReference type="SMART" id="SM00184">
    <property type="entry name" value="RING"/>
    <property type="match status" value="1"/>
</dbReference>
<feature type="region of interest" description="Disordered" evidence="5">
    <location>
        <begin position="145"/>
        <end position="171"/>
    </location>
</feature>
<organism evidence="7 8">
    <name type="scientific">Pseudocercospora fijiensis (strain CIRAD86)</name>
    <name type="common">Black leaf streak disease fungus</name>
    <name type="synonym">Mycosphaerella fijiensis</name>
    <dbReference type="NCBI Taxonomy" id="383855"/>
    <lineage>
        <taxon>Eukaryota</taxon>
        <taxon>Fungi</taxon>
        <taxon>Dikarya</taxon>
        <taxon>Ascomycota</taxon>
        <taxon>Pezizomycotina</taxon>
        <taxon>Dothideomycetes</taxon>
        <taxon>Dothideomycetidae</taxon>
        <taxon>Mycosphaerellales</taxon>
        <taxon>Mycosphaerellaceae</taxon>
        <taxon>Pseudocercospora</taxon>
    </lineage>
</organism>
<dbReference type="GO" id="GO:0032183">
    <property type="term" value="F:SUMO binding"/>
    <property type="evidence" value="ECO:0007669"/>
    <property type="project" value="TreeGrafter"/>
</dbReference>
<evidence type="ECO:0000256" key="2">
    <source>
        <dbReference type="ARBA" id="ARBA00022771"/>
    </source>
</evidence>
<dbReference type="VEuPathDB" id="FungiDB:MYCFIDRAFT_179399"/>
<evidence type="ECO:0000256" key="3">
    <source>
        <dbReference type="ARBA" id="ARBA00022833"/>
    </source>
</evidence>
<dbReference type="SUPFAM" id="SSF57850">
    <property type="entry name" value="RING/U-box"/>
    <property type="match status" value="1"/>
</dbReference>
<evidence type="ECO:0000313" key="8">
    <source>
        <dbReference type="Proteomes" id="UP000016932"/>
    </source>
</evidence>
<feature type="compositionally biased region" description="Acidic residues" evidence="5">
    <location>
        <begin position="396"/>
        <end position="423"/>
    </location>
</feature>
<sequence>MEKWCAAVGHAGPESSIRSYLVLDDRTEAATAQAPRDSQHDFWIAALLYAVACILLLTRCTVTHRLSRRGHCLLGYDPFQQATRTFCGYVFCSSCLEKREQYQRVQEQEQDEDDEDWTDDERVLFAFVNEIHAFALDWSGESDEHYDDFNESAEDEDAREDEENRSGEGDDVGHSILAAASRCNGAKLVLLNAGCHCYGIQSILSICLSRVHTAEDINPCTFAFEFRIFFLHSIETHSVTSIDYIQVISRPLLQPNLQATQHPSTHTDPTNSMAADLPPKEVFLTLITLNIDPHYHDECPVCMEDTKQATSTACNHTFCWECIGGWAQTHDTCPMCRAKLWQDHNVPIAPLPAQAPAPVPAPAAIVAPAPEPAPAPAVIVAPAPPPPPAAQHEVIVIDDDEDELWPEDEDPHDDDPNDGDYIP</sequence>
<dbReference type="EMBL" id="KB446564">
    <property type="protein sequence ID" value="EME77942.1"/>
    <property type="molecule type" value="Genomic_DNA"/>
</dbReference>
<dbReference type="AlphaFoldDB" id="M3AKE6"/>
<dbReference type="RefSeq" id="XP_007931681.1">
    <property type="nucleotide sequence ID" value="XM_007933490.1"/>
</dbReference>
<dbReference type="HOGENOM" id="CLU_649118_0_0_1"/>
<keyword evidence="8" id="KW-1185">Reference proteome</keyword>
<feature type="region of interest" description="Disordered" evidence="5">
    <location>
        <begin position="380"/>
        <end position="423"/>
    </location>
</feature>
<dbReference type="InterPro" id="IPR001841">
    <property type="entry name" value="Znf_RING"/>
</dbReference>
<dbReference type="OrthoDB" id="3649258at2759"/>
<dbReference type="PROSITE" id="PS50089">
    <property type="entry name" value="ZF_RING_2"/>
    <property type="match status" value="1"/>
</dbReference>
<dbReference type="GO" id="GO:0006511">
    <property type="term" value="P:ubiquitin-dependent protein catabolic process"/>
    <property type="evidence" value="ECO:0007669"/>
    <property type="project" value="TreeGrafter"/>
</dbReference>
<dbReference type="Gene3D" id="3.30.40.10">
    <property type="entry name" value="Zinc/RING finger domain, C3HC4 (zinc finger)"/>
    <property type="match status" value="1"/>
</dbReference>
<dbReference type="GO" id="GO:0061630">
    <property type="term" value="F:ubiquitin protein ligase activity"/>
    <property type="evidence" value="ECO:0007669"/>
    <property type="project" value="InterPro"/>
</dbReference>
<dbReference type="Proteomes" id="UP000016932">
    <property type="component" value="Unassembled WGS sequence"/>
</dbReference>
<dbReference type="PANTHER" id="PTHR47094:SF1">
    <property type="entry name" value="RING-TYPE E3 UBIQUITIN TRANSFERASE"/>
    <property type="match status" value="1"/>
</dbReference>
<dbReference type="PROSITE" id="PS00518">
    <property type="entry name" value="ZF_RING_1"/>
    <property type="match status" value="1"/>
</dbReference>
<dbReference type="GeneID" id="19334116"/>
<dbReference type="InterPro" id="IPR017907">
    <property type="entry name" value="Znf_RING_CS"/>
</dbReference>
<keyword evidence="2 4" id="KW-0863">Zinc-finger</keyword>
<evidence type="ECO:0000256" key="4">
    <source>
        <dbReference type="PROSITE-ProRule" id="PRU00175"/>
    </source>
</evidence>
<dbReference type="InterPro" id="IPR013083">
    <property type="entry name" value="Znf_RING/FYVE/PHD"/>
</dbReference>
<dbReference type="STRING" id="383855.M3AKE6"/>
<name>M3AKE6_PSEFD</name>
<dbReference type="InterPro" id="IPR049627">
    <property type="entry name" value="SLX8"/>
</dbReference>